<proteinExistence type="predicted"/>
<dbReference type="AlphaFoldDB" id="A0A1Z4JQM1"/>
<sequence>MKHREGTLAGWQGMNLHYQSWHPDEPSQAVVTLVHGLGGYSNVFQNAVEYLVPQGYEVYAFDLRGHGRSAGQRGHINAWAEFREDLRLFLRFVRSQRTSCPMILWGHSLGGTIVLDYVLRSPDEIQGLIVTAPALGKVKISLVKLALGRIMSRTVPRFSLRLGLRHLGASNPIVEAYLNDPLRHDYASARLATEYFSTVRWIYRHAAELNIPLLIMHGSSDHVTLPEGSRLFFQQVIFPDKEHREYPGNYHDLYMDADCELVFSDLKDWLKRHLIGAKTCQPLIIEA</sequence>
<evidence type="ECO:0000259" key="1">
    <source>
        <dbReference type="Pfam" id="PF12146"/>
    </source>
</evidence>
<keyword evidence="3" id="KW-1185">Reference proteome</keyword>
<dbReference type="InterPro" id="IPR022742">
    <property type="entry name" value="Hydrolase_4"/>
</dbReference>
<protein>
    <submittedName>
        <fullName evidence="2">Alpha/beta hydrolase</fullName>
    </submittedName>
</protein>
<gene>
    <name evidence="2" type="ORF">NIES2135_59470</name>
</gene>
<dbReference type="Pfam" id="PF12146">
    <property type="entry name" value="Hydrolase_4"/>
    <property type="match status" value="1"/>
</dbReference>
<organism evidence="2 3">
    <name type="scientific">Leptolyngbya boryana NIES-2135</name>
    <dbReference type="NCBI Taxonomy" id="1973484"/>
    <lineage>
        <taxon>Bacteria</taxon>
        <taxon>Bacillati</taxon>
        <taxon>Cyanobacteriota</taxon>
        <taxon>Cyanophyceae</taxon>
        <taxon>Leptolyngbyales</taxon>
        <taxon>Leptolyngbyaceae</taxon>
        <taxon>Leptolyngbya group</taxon>
        <taxon>Leptolyngbya</taxon>
    </lineage>
</organism>
<dbReference type="InterPro" id="IPR029058">
    <property type="entry name" value="AB_hydrolase_fold"/>
</dbReference>
<dbReference type="SUPFAM" id="SSF53474">
    <property type="entry name" value="alpha/beta-Hydrolases"/>
    <property type="match status" value="1"/>
</dbReference>
<reference evidence="2 3" key="1">
    <citation type="submission" date="2017-06" db="EMBL/GenBank/DDBJ databases">
        <title>Genome sequencing of cyanobaciteial culture collection at National Institute for Environmental Studies (NIES).</title>
        <authorList>
            <person name="Hirose Y."/>
            <person name="Shimura Y."/>
            <person name="Fujisawa T."/>
            <person name="Nakamura Y."/>
            <person name="Kawachi M."/>
        </authorList>
    </citation>
    <scope>NUCLEOTIDE SEQUENCE [LARGE SCALE GENOMIC DNA]</scope>
    <source>
        <strain evidence="2 3">NIES-2135</strain>
    </source>
</reference>
<dbReference type="GO" id="GO:0016787">
    <property type="term" value="F:hydrolase activity"/>
    <property type="evidence" value="ECO:0007669"/>
    <property type="project" value="UniProtKB-KW"/>
</dbReference>
<dbReference type="InterPro" id="IPR000073">
    <property type="entry name" value="AB_hydrolase_1"/>
</dbReference>
<dbReference type="InterPro" id="IPR051044">
    <property type="entry name" value="MAG_DAG_Lipase"/>
</dbReference>
<dbReference type="PANTHER" id="PTHR11614">
    <property type="entry name" value="PHOSPHOLIPASE-RELATED"/>
    <property type="match status" value="1"/>
</dbReference>
<accession>A0A1Z4JQM1</accession>
<evidence type="ECO:0000313" key="3">
    <source>
        <dbReference type="Proteomes" id="UP000217895"/>
    </source>
</evidence>
<dbReference type="PRINTS" id="PR00111">
    <property type="entry name" value="ABHYDROLASE"/>
</dbReference>
<dbReference type="Proteomes" id="UP000217895">
    <property type="component" value="Chromosome"/>
</dbReference>
<evidence type="ECO:0000313" key="2">
    <source>
        <dbReference type="EMBL" id="BAY59071.1"/>
    </source>
</evidence>
<dbReference type="EMBL" id="AP018203">
    <property type="protein sequence ID" value="BAY59071.1"/>
    <property type="molecule type" value="Genomic_DNA"/>
</dbReference>
<keyword evidence="2" id="KW-0378">Hydrolase</keyword>
<feature type="domain" description="Serine aminopeptidase S33" evidence="1">
    <location>
        <begin position="26"/>
        <end position="257"/>
    </location>
</feature>
<dbReference type="Gene3D" id="3.40.50.1820">
    <property type="entry name" value="alpha/beta hydrolase"/>
    <property type="match status" value="1"/>
</dbReference>
<name>A0A1Z4JQM1_LEPBY</name>